<comment type="caution">
    <text evidence="3">The sequence shown here is derived from an EMBL/GenBank/DDBJ whole genome shotgun (WGS) entry which is preliminary data.</text>
</comment>
<evidence type="ECO:0000313" key="4">
    <source>
        <dbReference type="Proteomes" id="UP001530315"/>
    </source>
</evidence>
<evidence type="ECO:0000313" key="3">
    <source>
        <dbReference type="EMBL" id="KAL3773591.1"/>
    </source>
</evidence>
<evidence type="ECO:0000259" key="1">
    <source>
        <dbReference type="PROSITE" id="PS50090"/>
    </source>
</evidence>
<protein>
    <submittedName>
        <fullName evidence="3">Uncharacterized protein</fullName>
    </submittedName>
</protein>
<name>A0ABD3NEU5_9STRA</name>
<dbReference type="PROSITE" id="PS51294">
    <property type="entry name" value="HTH_MYB"/>
    <property type="match status" value="1"/>
</dbReference>
<gene>
    <name evidence="3" type="ORF">ACHAW5_007872</name>
</gene>
<dbReference type="InterPro" id="IPR001005">
    <property type="entry name" value="SANT/Myb"/>
</dbReference>
<dbReference type="SMART" id="SM00717">
    <property type="entry name" value="SANT"/>
    <property type="match status" value="1"/>
</dbReference>
<dbReference type="AlphaFoldDB" id="A0ABD3NEU5"/>
<dbReference type="EMBL" id="JALLAZ020001521">
    <property type="protein sequence ID" value="KAL3773591.1"/>
    <property type="molecule type" value="Genomic_DNA"/>
</dbReference>
<reference evidence="3 4" key="1">
    <citation type="submission" date="2024-10" db="EMBL/GenBank/DDBJ databases">
        <title>Updated reference genomes for cyclostephanoid diatoms.</title>
        <authorList>
            <person name="Roberts W.R."/>
            <person name="Alverson A.J."/>
        </authorList>
    </citation>
    <scope>NUCLEOTIDE SEQUENCE [LARGE SCALE GENOMIC DNA]</scope>
    <source>
        <strain evidence="3 4">AJA276-08</strain>
    </source>
</reference>
<dbReference type="Proteomes" id="UP001530315">
    <property type="component" value="Unassembled WGS sequence"/>
</dbReference>
<dbReference type="PANTHER" id="PTHR45614:SF274">
    <property type="entry name" value="MYB-LIKE DNA-BINDING PROTEIN"/>
    <property type="match status" value="1"/>
</dbReference>
<dbReference type="PROSITE" id="PS50090">
    <property type="entry name" value="MYB_LIKE"/>
    <property type="match status" value="1"/>
</dbReference>
<sequence>MEKTSKTNSKCKLENWSNSTHNFQQEIHWRHTKALKTGKKGEWTDEEDSKLTMLVGKHGLGYGTWIEIEKEMPGRTAPWSKEEYRIILQSQLDGPVNRWADIAKRLTSRTNNAICNLWNNRMKRKVEIYVQAWTSMASTAQGR</sequence>
<organism evidence="3 4">
    <name type="scientific">Stephanodiscus triporus</name>
    <dbReference type="NCBI Taxonomy" id="2934178"/>
    <lineage>
        <taxon>Eukaryota</taxon>
        <taxon>Sar</taxon>
        <taxon>Stramenopiles</taxon>
        <taxon>Ochrophyta</taxon>
        <taxon>Bacillariophyta</taxon>
        <taxon>Coscinodiscophyceae</taxon>
        <taxon>Thalassiosirophycidae</taxon>
        <taxon>Stephanodiscales</taxon>
        <taxon>Stephanodiscaceae</taxon>
        <taxon>Stephanodiscus</taxon>
    </lineage>
</organism>
<feature type="domain" description="Myb-like" evidence="1">
    <location>
        <begin position="39"/>
        <end position="88"/>
    </location>
</feature>
<dbReference type="SUPFAM" id="SSF46689">
    <property type="entry name" value="Homeodomain-like"/>
    <property type="match status" value="1"/>
</dbReference>
<dbReference type="CDD" id="cd00167">
    <property type="entry name" value="SANT"/>
    <property type="match status" value="2"/>
</dbReference>
<evidence type="ECO:0000259" key="2">
    <source>
        <dbReference type="PROSITE" id="PS51294"/>
    </source>
</evidence>
<keyword evidence="4" id="KW-1185">Reference proteome</keyword>
<dbReference type="Gene3D" id="1.10.10.60">
    <property type="entry name" value="Homeodomain-like"/>
    <property type="match status" value="2"/>
</dbReference>
<dbReference type="InterPro" id="IPR017930">
    <property type="entry name" value="Myb_dom"/>
</dbReference>
<dbReference type="Pfam" id="PF00249">
    <property type="entry name" value="Myb_DNA-binding"/>
    <property type="match status" value="1"/>
</dbReference>
<accession>A0ABD3NEU5</accession>
<proteinExistence type="predicted"/>
<dbReference type="InterPro" id="IPR050560">
    <property type="entry name" value="MYB_TF"/>
</dbReference>
<dbReference type="PANTHER" id="PTHR45614">
    <property type="entry name" value="MYB PROTEIN-RELATED"/>
    <property type="match status" value="1"/>
</dbReference>
<feature type="domain" description="HTH myb-type" evidence="2">
    <location>
        <begin position="75"/>
        <end position="126"/>
    </location>
</feature>
<dbReference type="InterPro" id="IPR009057">
    <property type="entry name" value="Homeodomain-like_sf"/>
</dbReference>